<dbReference type="InterPro" id="IPR029058">
    <property type="entry name" value="AB_hydrolase_fold"/>
</dbReference>
<keyword evidence="2" id="KW-0378">Hydrolase</keyword>
<dbReference type="Pfam" id="PF01738">
    <property type="entry name" value="DLH"/>
    <property type="match status" value="1"/>
</dbReference>
<accession>M2TL35</accession>
<dbReference type="PANTHER" id="PTHR22946:SF0">
    <property type="entry name" value="DIENELACTONE HYDROLASE DOMAIN-CONTAINING PROTEIN"/>
    <property type="match status" value="1"/>
</dbReference>
<dbReference type="PANTHER" id="PTHR22946">
    <property type="entry name" value="DIENELACTONE HYDROLASE DOMAIN-CONTAINING PROTEIN-RELATED"/>
    <property type="match status" value="1"/>
</dbReference>
<protein>
    <submittedName>
        <fullName evidence="2">Dienelactone hydrolase family protein</fullName>
    </submittedName>
</protein>
<evidence type="ECO:0000259" key="1">
    <source>
        <dbReference type="Pfam" id="PF01738"/>
    </source>
</evidence>
<sequence length="237" mass="26001">MTKRREFEIETDGITLRSLLVTPEGEAPFAAVLIFPQWSGRSPSEETFAERLAALGYAAIACDLYGDARRGRDTAENEALMTPLTDDRARLRTRLEATLAAARDLDEVDADRIATAGFCFGGLCAIDLARSGADIRACASFHGLLSAPEGLDEREIRATVAVYHGWADPMAPPDHVVALGEELTRRKADWYLTGYGHAVHAFTREDADDRDSGIAYDAHADRRSWRDFTGLLEEALA</sequence>
<organism evidence="2 3">
    <name type="scientific">Pacificimonas flava</name>
    <dbReference type="NCBI Taxonomy" id="1234595"/>
    <lineage>
        <taxon>Bacteria</taxon>
        <taxon>Pseudomonadati</taxon>
        <taxon>Pseudomonadota</taxon>
        <taxon>Alphaproteobacteria</taxon>
        <taxon>Sphingomonadales</taxon>
        <taxon>Sphingosinicellaceae</taxon>
        <taxon>Pacificimonas</taxon>
    </lineage>
</organism>
<keyword evidence="3" id="KW-1185">Reference proteome</keyword>
<evidence type="ECO:0000313" key="3">
    <source>
        <dbReference type="Proteomes" id="UP000011717"/>
    </source>
</evidence>
<name>M2TL35_9SPHN</name>
<gene>
    <name evidence="2" type="ORF">C725_2394</name>
</gene>
<feature type="domain" description="Dienelactone hydrolase" evidence="1">
    <location>
        <begin position="17"/>
        <end position="235"/>
    </location>
</feature>
<dbReference type="InterPro" id="IPR002925">
    <property type="entry name" value="Dienelactn_hydro"/>
</dbReference>
<dbReference type="Proteomes" id="UP000011717">
    <property type="component" value="Unassembled WGS sequence"/>
</dbReference>
<dbReference type="InterPro" id="IPR050261">
    <property type="entry name" value="FrsA_esterase"/>
</dbReference>
<dbReference type="Gene3D" id="3.40.50.1820">
    <property type="entry name" value="alpha/beta hydrolase"/>
    <property type="match status" value="1"/>
</dbReference>
<dbReference type="GO" id="GO:0016787">
    <property type="term" value="F:hydrolase activity"/>
    <property type="evidence" value="ECO:0007669"/>
    <property type="project" value="UniProtKB-KW"/>
</dbReference>
<reference evidence="2 3" key="1">
    <citation type="journal article" date="2013" name="Genome Announc.">
        <title>Draft Genome Sequence of Strain JLT2015T, Belonging to the Family Sphingomonadaceae of the Alphaproteobacteria.</title>
        <authorList>
            <person name="Tang K."/>
            <person name="Liu K."/>
            <person name="Li S."/>
            <person name="Jiao N."/>
        </authorList>
    </citation>
    <scope>NUCLEOTIDE SEQUENCE [LARGE SCALE GENOMIC DNA]</scope>
    <source>
        <strain evidence="2 3">JLT2015</strain>
    </source>
</reference>
<dbReference type="AlphaFoldDB" id="M2TL35"/>
<proteinExistence type="predicted"/>
<dbReference type="EMBL" id="AMRV01000008">
    <property type="protein sequence ID" value="EMD82356.1"/>
    <property type="molecule type" value="Genomic_DNA"/>
</dbReference>
<dbReference type="OrthoDB" id="9787933at2"/>
<dbReference type="PATRIC" id="fig|1234595.3.peg.2396"/>
<dbReference type="RefSeq" id="WP_008603195.1">
    <property type="nucleotide sequence ID" value="NZ_AMRV01000008.1"/>
</dbReference>
<evidence type="ECO:0000313" key="2">
    <source>
        <dbReference type="EMBL" id="EMD82356.1"/>
    </source>
</evidence>
<comment type="caution">
    <text evidence="2">The sequence shown here is derived from an EMBL/GenBank/DDBJ whole genome shotgun (WGS) entry which is preliminary data.</text>
</comment>
<dbReference type="SUPFAM" id="SSF53474">
    <property type="entry name" value="alpha/beta-Hydrolases"/>
    <property type="match status" value="1"/>
</dbReference>